<evidence type="ECO:0000256" key="4">
    <source>
        <dbReference type="ARBA" id="ARBA00023194"/>
    </source>
</evidence>
<gene>
    <name evidence="8" type="ORF">D0Z67_27130</name>
</gene>
<dbReference type="InterPro" id="IPR014043">
    <property type="entry name" value="Acyl_transferase_dom"/>
</dbReference>
<dbReference type="InterPro" id="IPR016036">
    <property type="entry name" value="Malonyl_transacylase_ACP-bd"/>
</dbReference>
<reference evidence="8 9" key="1">
    <citation type="submission" date="2018-08" db="EMBL/GenBank/DDBJ databases">
        <title>The complete genome sequence of Streptomyces seoulensis, a pioneer strain for nickel superoxide dismutase discovery.</title>
        <authorList>
            <person name="Shin J."/>
            <person name="Lee J.-S."/>
            <person name="Lee E.-J."/>
            <person name="Youn H.-D."/>
        </authorList>
    </citation>
    <scope>NUCLEOTIDE SEQUENCE [LARGE SCALE GENOMIC DNA]</scope>
    <source>
        <strain evidence="8 9">KCTC 9819</strain>
    </source>
</reference>
<dbReference type="Pfam" id="PF00698">
    <property type="entry name" value="Acyl_transf_1"/>
    <property type="match status" value="1"/>
</dbReference>
<dbReference type="SMART" id="SM00825">
    <property type="entry name" value="PKS_KS"/>
    <property type="match status" value="1"/>
</dbReference>
<dbReference type="GO" id="GO:0006633">
    <property type="term" value="P:fatty acid biosynthetic process"/>
    <property type="evidence" value="ECO:0007669"/>
    <property type="project" value="InterPro"/>
</dbReference>
<keyword evidence="4" id="KW-0045">Antibiotic biosynthesis</keyword>
<evidence type="ECO:0000256" key="3">
    <source>
        <dbReference type="ARBA" id="ARBA00022679"/>
    </source>
</evidence>
<dbReference type="Pfam" id="PF00550">
    <property type="entry name" value="PP-binding"/>
    <property type="match status" value="1"/>
</dbReference>
<evidence type="ECO:0000256" key="5">
    <source>
        <dbReference type="ARBA" id="ARBA00023315"/>
    </source>
</evidence>
<keyword evidence="5" id="KW-0012">Acyltransferase</keyword>
<dbReference type="InterPro" id="IPR032821">
    <property type="entry name" value="PKS_assoc"/>
</dbReference>
<evidence type="ECO:0000259" key="6">
    <source>
        <dbReference type="PROSITE" id="PS50075"/>
    </source>
</evidence>
<dbReference type="PROSITE" id="PS00606">
    <property type="entry name" value="KS3_1"/>
    <property type="match status" value="1"/>
</dbReference>
<keyword evidence="3" id="KW-0808">Transferase</keyword>
<dbReference type="GO" id="GO:0071770">
    <property type="term" value="P:DIM/DIP cell wall layer assembly"/>
    <property type="evidence" value="ECO:0007669"/>
    <property type="project" value="TreeGrafter"/>
</dbReference>
<feature type="domain" description="Ketosynthase family 3 (KS3)" evidence="7">
    <location>
        <begin position="89"/>
        <end position="492"/>
    </location>
</feature>
<dbReference type="InterPro" id="IPR014030">
    <property type="entry name" value="Ketoacyl_synth_N"/>
</dbReference>
<dbReference type="Pfam" id="PF16197">
    <property type="entry name" value="KAsynt_C_assoc"/>
    <property type="match status" value="1"/>
</dbReference>
<evidence type="ECO:0000259" key="7">
    <source>
        <dbReference type="PROSITE" id="PS52004"/>
    </source>
</evidence>
<accession>A0A4V1A073</accession>
<dbReference type="InterPro" id="IPR014031">
    <property type="entry name" value="Ketoacyl_synth_C"/>
</dbReference>
<dbReference type="OrthoDB" id="9778690at2"/>
<dbReference type="GO" id="GO:0031177">
    <property type="term" value="F:phosphopantetheine binding"/>
    <property type="evidence" value="ECO:0007669"/>
    <property type="project" value="InterPro"/>
</dbReference>
<dbReference type="PROSITE" id="PS52004">
    <property type="entry name" value="KS3_2"/>
    <property type="match status" value="1"/>
</dbReference>
<keyword evidence="2" id="KW-0597">Phosphoprotein</keyword>
<dbReference type="STRING" id="73044.GCA_000725795_05192"/>
<dbReference type="Pfam" id="PF00109">
    <property type="entry name" value="ketoacyl-synt"/>
    <property type="match status" value="1"/>
</dbReference>
<protein>
    <submittedName>
        <fullName evidence="8">Type I polyketide synthase</fullName>
    </submittedName>
</protein>
<dbReference type="PROSITE" id="PS50075">
    <property type="entry name" value="CARRIER"/>
    <property type="match status" value="1"/>
</dbReference>
<dbReference type="Gene3D" id="3.40.366.10">
    <property type="entry name" value="Malonyl-Coenzyme A Acyl Carrier Protein, domain 2"/>
    <property type="match status" value="1"/>
</dbReference>
<dbReference type="GeneID" id="300102581"/>
<dbReference type="InterPro" id="IPR009081">
    <property type="entry name" value="PP-bd_ACP"/>
</dbReference>
<evidence type="ECO:0000313" key="9">
    <source>
        <dbReference type="Proteomes" id="UP000292547"/>
    </source>
</evidence>
<dbReference type="InterPro" id="IPR050091">
    <property type="entry name" value="PKS_NRPS_Biosynth_Enz"/>
</dbReference>
<dbReference type="SUPFAM" id="SSF52151">
    <property type="entry name" value="FabD/lysophospholipase-like"/>
    <property type="match status" value="1"/>
</dbReference>
<evidence type="ECO:0000256" key="2">
    <source>
        <dbReference type="ARBA" id="ARBA00022553"/>
    </source>
</evidence>
<dbReference type="GO" id="GO:0017000">
    <property type="term" value="P:antibiotic biosynthetic process"/>
    <property type="evidence" value="ECO:0007669"/>
    <property type="project" value="UniProtKB-KW"/>
</dbReference>
<dbReference type="SMART" id="SM00823">
    <property type="entry name" value="PKS_PP"/>
    <property type="match status" value="1"/>
</dbReference>
<dbReference type="InterPro" id="IPR020806">
    <property type="entry name" value="PKS_PP-bd"/>
</dbReference>
<feature type="domain" description="Carrier" evidence="6">
    <location>
        <begin position="1"/>
        <end position="74"/>
    </location>
</feature>
<evidence type="ECO:0000313" key="8">
    <source>
        <dbReference type="EMBL" id="QBJ93586.1"/>
    </source>
</evidence>
<dbReference type="PANTHER" id="PTHR43775">
    <property type="entry name" value="FATTY ACID SYNTHASE"/>
    <property type="match status" value="1"/>
</dbReference>
<dbReference type="SMART" id="SM00827">
    <property type="entry name" value="PKS_AT"/>
    <property type="match status" value="1"/>
</dbReference>
<dbReference type="CDD" id="cd00833">
    <property type="entry name" value="PKS"/>
    <property type="match status" value="1"/>
</dbReference>
<evidence type="ECO:0000256" key="1">
    <source>
        <dbReference type="ARBA" id="ARBA00022450"/>
    </source>
</evidence>
<proteinExistence type="predicted"/>
<sequence>MNGTEERVAATVAGLLGGVPVAPDVPFRELGLTSLLGARLRVRLEKEFGRSVPAAALTEHYTVTALARYLDGDARTAPGPRPLKAGGADRRVAVIGMAARFPGAPDVDTFWRNLRAGVCSVGEPLADADAFDAAFFGVSPKEAERTDPAHRLLLESCHHALEDGGYTDPDDGVRIGVFAGAGMNLYGPQPPYFLRAGTSGDPVEAIAELIGCQADFLATRVAWQLGLTGPAVNVQSACSTSLVAVHLAVQALLTGDADLALAGAAAVRRTPAPEGPADPEYILSPSGVVRAFDAAADGTVGGDGVAAVLLKPLERALADGDTVHAVILGSAVNNDGRAKAGFTAPSVRGHASAVRHALERAGAEPHTIGYLEAHGTGTEVGDPIEFRALTEALAGGPGPAGRTGLGSVKPSVGHLDTCAGMAGLIKTVLMLRQGELVPTVNTTAPDPRLAWSKSPFFPVTERSDWPSGSGPRRAGVSALGFGGTNAHVVLEEPPARGAVPDPGRAVLVPLAAPDPASLRRRAGQLRDWLRDHGDLPVGDVARRLHSGPRRSSARLAVSGRTAHEVADALDTALGEPPPEEPPLGPPAFAFRGQGAGAVDFEAYRDEPVFRSVVEPFGEVLDRPQAAQLVFQVALARLWESAGIRPSAVVGHSLGELAALCTAGALALSDAVRFVLAREELTGSTAPGRMLAVSAPLDVALDAAAATGADLAAHNAPTSHTLSGPEVLMDRAESWLDRHAVPWRRLPMTTAYHSHLMEPVLDRLAGHARDLGWQPLRVPWASASDDELLPAGTVPEPDCLARQVRYPVLFDPALRTLRGTGVRDFTEIAPAFVLRDFGRRVLPDSAWYLWGPAGLAALYRRGAALDWAALTGPGPRAQLPGHPFARQRFPW</sequence>
<dbReference type="GO" id="GO:0004315">
    <property type="term" value="F:3-oxoacyl-[acyl-carrier-protein] synthase activity"/>
    <property type="evidence" value="ECO:0007669"/>
    <property type="project" value="InterPro"/>
</dbReference>
<dbReference type="InterPro" id="IPR001227">
    <property type="entry name" value="Ac_transferase_dom_sf"/>
</dbReference>
<dbReference type="RefSeq" id="WP_037775896.1">
    <property type="nucleotide sequence ID" value="NZ_CP032229.1"/>
</dbReference>
<dbReference type="KEGG" id="sseo:D0Z67_27130"/>
<dbReference type="Gene3D" id="3.40.47.10">
    <property type="match status" value="2"/>
</dbReference>
<dbReference type="InterPro" id="IPR016039">
    <property type="entry name" value="Thiolase-like"/>
</dbReference>
<dbReference type="InterPro" id="IPR036736">
    <property type="entry name" value="ACP-like_sf"/>
</dbReference>
<dbReference type="SUPFAM" id="SSF55048">
    <property type="entry name" value="Probable ACP-binding domain of malonyl-CoA ACP transacylase"/>
    <property type="match status" value="1"/>
</dbReference>
<dbReference type="InterPro" id="IPR018201">
    <property type="entry name" value="Ketoacyl_synth_AS"/>
</dbReference>
<dbReference type="GO" id="GO:0005737">
    <property type="term" value="C:cytoplasm"/>
    <property type="evidence" value="ECO:0007669"/>
    <property type="project" value="TreeGrafter"/>
</dbReference>
<organism evidence="8 9">
    <name type="scientific">Streptomyces seoulensis</name>
    <dbReference type="NCBI Taxonomy" id="73044"/>
    <lineage>
        <taxon>Bacteria</taxon>
        <taxon>Bacillati</taxon>
        <taxon>Actinomycetota</taxon>
        <taxon>Actinomycetes</taxon>
        <taxon>Kitasatosporales</taxon>
        <taxon>Streptomycetaceae</taxon>
        <taxon>Streptomyces</taxon>
    </lineage>
</organism>
<dbReference type="EMBL" id="CP032229">
    <property type="protein sequence ID" value="QBJ93586.1"/>
    <property type="molecule type" value="Genomic_DNA"/>
</dbReference>
<keyword evidence="1" id="KW-0596">Phosphopantetheine</keyword>
<dbReference type="InterPro" id="IPR016035">
    <property type="entry name" value="Acyl_Trfase/lysoPLipase"/>
</dbReference>
<dbReference type="Gene3D" id="3.30.70.3290">
    <property type="match status" value="1"/>
</dbReference>
<dbReference type="Proteomes" id="UP000292547">
    <property type="component" value="Chromosome"/>
</dbReference>
<dbReference type="SUPFAM" id="SSF47336">
    <property type="entry name" value="ACP-like"/>
    <property type="match status" value="1"/>
</dbReference>
<dbReference type="GO" id="GO:0004312">
    <property type="term" value="F:fatty acid synthase activity"/>
    <property type="evidence" value="ECO:0007669"/>
    <property type="project" value="TreeGrafter"/>
</dbReference>
<dbReference type="Pfam" id="PF02801">
    <property type="entry name" value="Ketoacyl-synt_C"/>
    <property type="match status" value="1"/>
</dbReference>
<dbReference type="SUPFAM" id="SSF53901">
    <property type="entry name" value="Thiolase-like"/>
    <property type="match status" value="1"/>
</dbReference>
<keyword evidence="9" id="KW-1185">Reference proteome</keyword>
<name>A0A4V1A073_STRSO</name>
<dbReference type="InterPro" id="IPR020841">
    <property type="entry name" value="PKS_Beta-ketoAc_synthase_dom"/>
</dbReference>
<dbReference type="Gene3D" id="1.10.1240.100">
    <property type="match status" value="1"/>
</dbReference>
<dbReference type="AlphaFoldDB" id="A0A4V1A073"/>
<dbReference type="PANTHER" id="PTHR43775:SF37">
    <property type="entry name" value="SI:DKEY-61P9.11"/>
    <property type="match status" value="1"/>
</dbReference>
<dbReference type="GO" id="GO:0005886">
    <property type="term" value="C:plasma membrane"/>
    <property type="evidence" value="ECO:0007669"/>
    <property type="project" value="TreeGrafter"/>
</dbReference>
<dbReference type="Gene3D" id="1.10.1200.10">
    <property type="entry name" value="ACP-like"/>
    <property type="match status" value="1"/>
</dbReference>